<evidence type="ECO:0000256" key="2">
    <source>
        <dbReference type="ARBA" id="ARBA00023027"/>
    </source>
</evidence>
<keyword evidence="2 3" id="KW-0520">NAD</keyword>
<proteinExistence type="inferred from homology"/>
<dbReference type="PANTHER" id="PTHR11085">
    <property type="entry name" value="NAD-DEPENDENT PROTEIN DEACYLASE SIRTUIN-5, MITOCHONDRIAL-RELATED"/>
    <property type="match status" value="1"/>
</dbReference>
<gene>
    <name evidence="3" type="primary">cobB</name>
    <name evidence="6" type="ORF">GK108_07405</name>
</gene>
<comment type="catalytic activity">
    <reaction evidence="3">
        <text>N(6)-acetyl-L-lysyl-[protein] + NAD(+) + H2O = 2''-O-acetyl-ADP-D-ribose + nicotinamide + L-lysyl-[protein]</text>
        <dbReference type="Rhea" id="RHEA:43636"/>
        <dbReference type="Rhea" id="RHEA-COMP:9752"/>
        <dbReference type="Rhea" id="RHEA-COMP:10731"/>
        <dbReference type="ChEBI" id="CHEBI:15377"/>
        <dbReference type="ChEBI" id="CHEBI:17154"/>
        <dbReference type="ChEBI" id="CHEBI:29969"/>
        <dbReference type="ChEBI" id="CHEBI:57540"/>
        <dbReference type="ChEBI" id="CHEBI:61930"/>
        <dbReference type="ChEBI" id="CHEBI:83767"/>
        <dbReference type="EC" id="2.3.1.286"/>
    </reaction>
</comment>
<dbReference type="CDD" id="cd01412">
    <property type="entry name" value="SIRT5_Af1_CobB"/>
    <property type="match status" value="1"/>
</dbReference>
<dbReference type="Pfam" id="PF02146">
    <property type="entry name" value="SIR2"/>
    <property type="match status" value="1"/>
</dbReference>
<feature type="active site" description="Proton acceptor" evidence="3">
    <location>
        <position position="107"/>
    </location>
</feature>
<feature type="binding site" evidence="3">
    <location>
        <begin position="173"/>
        <end position="175"/>
    </location>
    <ligand>
        <name>NAD(+)</name>
        <dbReference type="ChEBI" id="CHEBI:57540"/>
    </ligand>
</feature>
<comment type="domain">
    <text evidence="3">2 residues (Tyr-56 and Arg-59) present in a large hydrophobic pocket are probably involved in substrate specificity. They are important for desuccinylation activity, but dispensable for deacetylation activity.</text>
</comment>
<keyword evidence="3" id="KW-0963">Cytoplasm</keyword>
<dbReference type="AlphaFoldDB" id="A0A6L9L2C5"/>
<dbReference type="EMBL" id="JAAFZH010000002">
    <property type="protein sequence ID" value="NDU94695.1"/>
    <property type="molecule type" value="Genomic_DNA"/>
</dbReference>
<keyword evidence="7" id="KW-1185">Reference proteome</keyword>
<dbReference type="GO" id="GO:0005737">
    <property type="term" value="C:cytoplasm"/>
    <property type="evidence" value="ECO:0007669"/>
    <property type="project" value="UniProtKB-SubCell"/>
</dbReference>
<reference evidence="6 7" key="1">
    <citation type="submission" date="2020-02" db="EMBL/GenBank/DDBJ databases">
        <title>Draft genome sequence of two Spirosoma agri KCTC 52727 and Spirosoma terrae KCTC 52035.</title>
        <authorList>
            <person name="Rojas J."/>
            <person name="Ambika Manirajan B."/>
            <person name="Suarez C."/>
            <person name="Ratering S."/>
            <person name="Schnell S."/>
        </authorList>
    </citation>
    <scope>NUCLEOTIDE SEQUENCE [LARGE SCALE GENOMIC DNA]</scope>
    <source>
        <strain evidence="6 7">KCTC 52035</strain>
    </source>
</reference>
<comment type="catalytic activity">
    <reaction evidence="3">
        <text>N(6)-succinyl-L-lysyl-[protein] + NAD(+) + H2O = 2''-O-succinyl-ADP-D-ribose + nicotinamide + L-lysyl-[protein]</text>
        <dbReference type="Rhea" id="RHEA:47668"/>
        <dbReference type="Rhea" id="RHEA-COMP:9752"/>
        <dbReference type="Rhea" id="RHEA-COMP:11877"/>
        <dbReference type="ChEBI" id="CHEBI:15377"/>
        <dbReference type="ChEBI" id="CHEBI:17154"/>
        <dbReference type="ChEBI" id="CHEBI:29969"/>
        <dbReference type="ChEBI" id="CHEBI:57540"/>
        <dbReference type="ChEBI" id="CHEBI:87830"/>
        <dbReference type="ChEBI" id="CHEBI:87832"/>
    </reaction>
</comment>
<dbReference type="GO" id="GO:0036054">
    <property type="term" value="F:protein-malonyllysine demalonylase activity"/>
    <property type="evidence" value="ECO:0007669"/>
    <property type="project" value="InterPro"/>
</dbReference>
<feature type="binding site" evidence="3">
    <location>
        <position position="56"/>
    </location>
    <ligand>
        <name>substrate</name>
    </ligand>
</feature>
<name>A0A6L9L2C5_9BACT</name>
<dbReference type="Gene3D" id="3.40.50.1220">
    <property type="entry name" value="TPP-binding domain"/>
    <property type="match status" value="1"/>
</dbReference>
<dbReference type="PANTHER" id="PTHR11085:SF4">
    <property type="entry name" value="NAD-DEPENDENT PROTEIN DEACYLASE"/>
    <property type="match status" value="1"/>
</dbReference>
<feature type="binding site" evidence="3">
    <location>
        <position position="59"/>
    </location>
    <ligand>
        <name>substrate</name>
    </ligand>
</feature>
<dbReference type="InterPro" id="IPR026591">
    <property type="entry name" value="Sirtuin_cat_small_dom_sf"/>
</dbReference>
<feature type="domain" description="Deacetylase sirtuin-type" evidence="5">
    <location>
        <begin position="1"/>
        <end position="231"/>
    </location>
</feature>
<dbReference type="PROSITE" id="PS50305">
    <property type="entry name" value="SIRTUIN"/>
    <property type="match status" value="1"/>
</dbReference>
<evidence type="ECO:0000313" key="7">
    <source>
        <dbReference type="Proteomes" id="UP000474175"/>
    </source>
</evidence>
<comment type="caution">
    <text evidence="6">The sequence shown here is derived from an EMBL/GenBank/DDBJ whole genome shotgun (WGS) entry which is preliminary data.</text>
</comment>
<evidence type="ECO:0000256" key="1">
    <source>
        <dbReference type="ARBA" id="ARBA00022679"/>
    </source>
</evidence>
<feature type="binding site" evidence="3">
    <location>
        <begin position="89"/>
        <end position="92"/>
    </location>
    <ligand>
        <name>NAD(+)</name>
        <dbReference type="ChEBI" id="CHEBI:57540"/>
    </ligand>
</feature>
<feature type="binding site" evidence="3">
    <location>
        <position position="217"/>
    </location>
    <ligand>
        <name>NAD(+)</name>
        <dbReference type="ChEBI" id="CHEBI:57540"/>
    </ligand>
</feature>
<accession>A0A6L9L2C5</accession>
<comment type="function">
    <text evidence="3">NAD-dependent lysine deacetylase and desuccinylase that specifically removes acetyl and succinyl groups on target proteins. Modulates the activities of several proteins which are inactive in their acylated form.</text>
</comment>
<dbReference type="GO" id="GO:0070403">
    <property type="term" value="F:NAD+ binding"/>
    <property type="evidence" value="ECO:0007669"/>
    <property type="project" value="UniProtKB-UniRule"/>
</dbReference>
<keyword evidence="1" id="KW-0808">Transferase</keyword>
<dbReference type="Gene3D" id="3.30.1600.10">
    <property type="entry name" value="SIR2/SIRT2 'Small Domain"/>
    <property type="match status" value="1"/>
</dbReference>
<dbReference type="InterPro" id="IPR029035">
    <property type="entry name" value="DHS-like_NAD/FAD-binding_dom"/>
</dbReference>
<feature type="binding site" evidence="3">
    <location>
        <begin position="12"/>
        <end position="31"/>
    </location>
    <ligand>
        <name>NAD(+)</name>
        <dbReference type="ChEBI" id="CHEBI:57540"/>
    </ligand>
</feature>
<sequence length="232" mass="25557">MEARKKLVVLSGAGISAESGIPTFRASDGLWENHRIEDVATPEAWQRNPELVQDFYNQRRKQALSVQPNAGHLALVKLEDYFDVTVITQNVDNLHEKAGSSNVVHLHGELFKSRSTKYPNLVYDIEGWELKTGDLCENGSQLRPHIVWFGEAVPMMDIATDITNEADIFIVVGTSLNVYPAAGLVYAVRKGVPIYVVDPNSPDVQGRSNVTYIVEPATTGLTKLADQLIAGL</sequence>
<dbReference type="Proteomes" id="UP000474175">
    <property type="component" value="Unassembled WGS sequence"/>
</dbReference>
<organism evidence="6 7">
    <name type="scientific">Spirosoma terrae</name>
    <dbReference type="NCBI Taxonomy" id="1968276"/>
    <lineage>
        <taxon>Bacteria</taxon>
        <taxon>Pseudomonadati</taxon>
        <taxon>Bacteroidota</taxon>
        <taxon>Cytophagia</taxon>
        <taxon>Cytophagales</taxon>
        <taxon>Cytophagaceae</taxon>
        <taxon>Spirosoma</taxon>
    </lineage>
</organism>
<evidence type="ECO:0000259" key="5">
    <source>
        <dbReference type="PROSITE" id="PS50305"/>
    </source>
</evidence>
<evidence type="ECO:0000256" key="3">
    <source>
        <dbReference type="HAMAP-Rule" id="MF_01121"/>
    </source>
</evidence>
<dbReference type="GO" id="GO:0036055">
    <property type="term" value="F:protein-succinyllysine desuccinylase activity"/>
    <property type="evidence" value="ECO:0007669"/>
    <property type="project" value="UniProtKB-UniRule"/>
</dbReference>
<comment type="subcellular location">
    <subcellularLocation>
        <location evidence="3">Cytoplasm</location>
    </subcellularLocation>
</comment>
<evidence type="ECO:0000256" key="4">
    <source>
        <dbReference type="PROSITE-ProRule" id="PRU00236"/>
    </source>
</evidence>
<protein>
    <recommendedName>
        <fullName evidence="3">NAD-dependent protein deacylase</fullName>
        <ecNumber evidence="3">2.3.1.286</ecNumber>
    </recommendedName>
    <alternativeName>
        <fullName evidence="3">Regulatory protein SIR2 homolog</fullName>
    </alternativeName>
</protein>
<comment type="similarity">
    <text evidence="3">Belongs to the sirtuin family. Class III subfamily.</text>
</comment>
<dbReference type="EC" id="2.3.1.286" evidence="3"/>
<dbReference type="InterPro" id="IPR050134">
    <property type="entry name" value="NAD-dep_sirtuin_deacylases"/>
</dbReference>
<dbReference type="GO" id="GO:0017136">
    <property type="term" value="F:histone deacetylase activity, NAD-dependent"/>
    <property type="evidence" value="ECO:0007669"/>
    <property type="project" value="TreeGrafter"/>
</dbReference>
<evidence type="ECO:0000313" key="6">
    <source>
        <dbReference type="EMBL" id="NDU94695.1"/>
    </source>
</evidence>
<dbReference type="HAMAP" id="MF_01121">
    <property type="entry name" value="Sirtuin_ClassIII"/>
    <property type="match status" value="1"/>
</dbReference>
<dbReference type="SUPFAM" id="SSF52467">
    <property type="entry name" value="DHS-like NAD/FAD-binding domain"/>
    <property type="match status" value="1"/>
</dbReference>
<dbReference type="RefSeq" id="WP_163945500.1">
    <property type="nucleotide sequence ID" value="NZ_JAAFZH010000002.1"/>
</dbReference>
<comment type="caution">
    <text evidence="3 4">Lacks conserved residue(s) required for the propagation of feature annotation.</text>
</comment>
<dbReference type="InterPro" id="IPR003000">
    <property type="entry name" value="Sirtuin"/>
</dbReference>
<dbReference type="InterPro" id="IPR026590">
    <property type="entry name" value="Ssirtuin_cat_dom"/>
</dbReference>
<dbReference type="InterPro" id="IPR027546">
    <property type="entry name" value="Sirtuin_class_III"/>
</dbReference>